<evidence type="ECO:0008006" key="5">
    <source>
        <dbReference type="Google" id="ProtNLM"/>
    </source>
</evidence>
<protein>
    <recommendedName>
        <fullName evidence="5">Ubiquinol-cytochrome-c reductase cytochrome c1</fullName>
    </recommendedName>
</protein>
<dbReference type="OrthoDB" id="4949679at2759"/>
<dbReference type="Proteomes" id="UP000078544">
    <property type="component" value="Unassembled WGS sequence"/>
</dbReference>
<evidence type="ECO:0000256" key="2">
    <source>
        <dbReference type="SAM" id="MobiDB-lite"/>
    </source>
</evidence>
<dbReference type="AlphaFoldDB" id="A0A167Y3W0"/>
<keyword evidence="1" id="KW-0175">Coiled coil</keyword>
<accession>A0A167Y3W0</accession>
<dbReference type="STRING" id="1081109.A0A167Y3W0"/>
<comment type="caution">
    <text evidence="3">The sequence shown here is derived from an EMBL/GenBank/DDBJ whole genome shotgun (WGS) entry which is preliminary data.</text>
</comment>
<gene>
    <name evidence="3" type="ORF">AAL_07055</name>
</gene>
<dbReference type="EMBL" id="AZGY01000020">
    <property type="protein sequence ID" value="KZZ90829.1"/>
    <property type="molecule type" value="Genomic_DNA"/>
</dbReference>
<organism evidence="3 4">
    <name type="scientific">Moelleriella libera RCEF 2490</name>
    <dbReference type="NCBI Taxonomy" id="1081109"/>
    <lineage>
        <taxon>Eukaryota</taxon>
        <taxon>Fungi</taxon>
        <taxon>Dikarya</taxon>
        <taxon>Ascomycota</taxon>
        <taxon>Pezizomycotina</taxon>
        <taxon>Sordariomycetes</taxon>
        <taxon>Hypocreomycetidae</taxon>
        <taxon>Hypocreales</taxon>
        <taxon>Clavicipitaceae</taxon>
        <taxon>Moelleriella</taxon>
    </lineage>
</organism>
<proteinExistence type="predicted"/>
<sequence>MNALNHATPREVKKAVSRFLLHSFLIEIIVLRASLDDFQPSTFRVVSVEIEAMANKNPPLDERAIFLALRHVFRGQNAEVRRPRLIRKLIQEHQGQGPIADLVRRHHIDVLCSAAQVLLSQEIFSSALKAKLRFPRLFGPSPTQSAEREASEARAARNEANAIEKIARIRCDGAKPKRKDPAAPTNAKGETLEPSSSHPDVQSLFPIYIPFNVQHKLMNQLQSLLECAFFDFSARTLPDTLRNRSWDCAEAMELNLCVDMFIRRKFCLAGTGNSILRLLRSVAKIRHAAVHRVRISAKGVLQFLQDAEGLAALLGDATQLARISKLRRDARKVIEELERNKQFLRARLDETLRQLACQRAELQRLESVAIAEMKREDDEYRAMAGLSLEAALEGSEASFVTAFEQEEEEDCMELRDGTNGVDEDNNTNPSGGCKGDGSWDLDSCGTEAEASIGTSEQPGH</sequence>
<evidence type="ECO:0000256" key="1">
    <source>
        <dbReference type="SAM" id="Coils"/>
    </source>
</evidence>
<name>A0A167Y3W0_9HYPO</name>
<feature type="region of interest" description="Disordered" evidence="2">
    <location>
        <begin position="413"/>
        <end position="460"/>
    </location>
</feature>
<keyword evidence="4" id="KW-1185">Reference proteome</keyword>
<feature type="region of interest" description="Disordered" evidence="2">
    <location>
        <begin position="174"/>
        <end position="198"/>
    </location>
</feature>
<reference evidence="3 4" key="1">
    <citation type="journal article" date="2016" name="Genome Biol. Evol.">
        <title>Divergent and convergent evolution of fungal pathogenicity.</title>
        <authorList>
            <person name="Shang Y."/>
            <person name="Xiao G."/>
            <person name="Zheng P."/>
            <person name="Cen K."/>
            <person name="Zhan S."/>
            <person name="Wang C."/>
        </authorList>
    </citation>
    <scope>NUCLEOTIDE SEQUENCE [LARGE SCALE GENOMIC DNA]</scope>
    <source>
        <strain evidence="3 4">RCEF 2490</strain>
    </source>
</reference>
<evidence type="ECO:0000313" key="3">
    <source>
        <dbReference type="EMBL" id="KZZ90829.1"/>
    </source>
</evidence>
<feature type="coiled-coil region" evidence="1">
    <location>
        <begin position="320"/>
        <end position="368"/>
    </location>
</feature>
<evidence type="ECO:0000313" key="4">
    <source>
        <dbReference type="Proteomes" id="UP000078544"/>
    </source>
</evidence>